<comment type="subcellular location">
    <subcellularLocation>
        <location evidence="1">Cell projection</location>
    </subcellularLocation>
    <subcellularLocation>
        <location evidence="2">Cytoplasm</location>
    </subcellularLocation>
</comment>
<dbReference type="EMBL" id="JAGXEW010000010">
    <property type="protein sequence ID" value="KAK1167344.1"/>
    <property type="molecule type" value="Genomic_DNA"/>
</dbReference>
<dbReference type="FunFam" id="3.10.20.230:FF:000003">
    <property type="entry name" value="Neuronal migration protein doublecortin"/>
    <property type="match status" value="1"/>
</dbReference>
<keyword evidence="8" id="KW-0524">Neurogenesis</keyword>
<feature type="compositionally biased region" description="Polar residues" evidence="10">
    <location>
        <begin position="17"/>
        <end position="31"/>
    </location>
</feature>
<accession>A0AAD8G7D7</accession>
<dbReference type="PANTHER" id="PTHR23005:SF4">
    <property type="entry name" value="OXYGEN-REGULATED PROTEIN 1"/>
    <property type="match status" value="1"/>
</dbReference>
<evidence type="ECO:0000256" key="10">
    <source>
        <dbReference type="SAM" id="MobiDB-lite"/>
    </source>
</evidence>
<keyword evidence="5" id="KW-0597">Phosphoprotein</keyword>
<feature type="compositionally biased region" description="Acidic residues" evidence="10">
    <location>
        <begin position="366"/>
        <end position="375"/>
    </location>
</feature>
<evidence type="ECO:0000256" key="3">
    <source>
        <dbReference type="ARBA" id="ARBA00022473"/>
    </source>
</evidence>
<sequence>MELDFGHFDERDKSSRTSRGSRMNGLPSPTHSAHCSFYRTRTLQTLSNEKKAKKVRFYRNGDRYFKGIVYAVATDRFRTFDGLLADLTRSLSDHINLPQGVRFIFSIDGTTKIASMDELEEGESYVCASENYFKKVDYTRNVNPNWSVNVKASAATQKGLQSLASGKGSEMKESKDFVRPKLVTVMRSGVKPRKAVRVLLNKKTAHSFEQVLTDITEAIKLESGVVKRIYTLDGKQVTCLQDFFGDDDVFIACGPEKFHYAQDDFSLDENAHFSPGGTKPKTPQGGYNQECRVMKGSTSKGGTSSQRSSAKSPGPTRRSKSPAESTNGTSSSQLSTPISKQSPISTPTSPGSLRKHKDLYLPLSLDDSDSLGDSM</sequence>
<feature type="compositionally biased region" description="Basic and acidic residues" evidence="10">
    <location>
        <begin position="1"/>
        <end position="15"/>
    </location>
</feature>
<dbReference type="AlphaFoldDB" id="A0AAD8G7D7"/>
<feature type="compositionally biased region" description="Polar residues" evidence="10">
    <location>
        <begin position="322"/>
        <end position="351"/>
    </location>
</feature>
<dbReference type="GO" id="GO:0035082">
    <property type="term" value="P:axoneme assembly"/>
    <property type="evidence" value="ECO:0007669"/>
    <property type="project" value="TreeGrafter"/>
</dbReference>
<evidence type="ECO:0000256" key="2">
    <source>
        <dbReference type="ARBA" id="ARBA00004496"/>
    </source>
</evidence>
<dbReference type="InterPro" id="IPR003533">
    <property type="entry name" value="Doublecortin_dom"/>
</dbReference>
<keyword evidence="7" id="KW-0221">Differentiation</keyword>
<evidence type="ECO:0000313" key="12">
    <source>
        <dbReference type="EMBL" id="KAK1167344.1"/>
    </source>
</evidence>
<evidence type="ECO:0000256" key="4">
    <source>
        <dbReference type="ARBA" id="ARBA00022490"/>
    </source>
</evidence>
<dbReference type="FunFam" id="3.10.20.230:FF:000001">
    <property type="entry name" value="serine/threonine-protein kinase DCLK1 isoform X1"/>
    <property type="match status" value="1"/>
</dbReference>
<protein>
    <submittedName>
        <fullName evidence="12">Neuronal migration protein doublecortin-like isoform X1</fullName>
    </submittedName>
</protein>
<dbReference type="GO" id="GO:0035556">
    <property type="term" value="P:intracellular signal transduction"/>
    <property type="evidence" value="ECO:0007669"/>
    <property type="project" value="InterPro"/>
</dbReference>
<dbReference type="PANTHER" id="PTHR23005">
    <property type="entry name" value="RETINITIS PIGMENTOSA 1 PROTEIN"/>
    <property type="match status" value="1"/>
</dbReference>
<dbReference type="GO" id="GO:0043005">
    <property type="term" value="C:neuron projection"/>
    <property type="evidence" value="ECO:0007669"/>
    <property type="project" value="UniProtKB-ARBA"/>
</dbReference>
<keyword evidence="3" id="KW-0217">Developmental protein</keyword>
<evidence type="ECO:0000256" key="5">
    <source>
        <dbReference type="ARBA" id="ARBA00022553"/>
    </source>
</evidence>
<comment type="caution">
    <text evidence="12">The sequence shown here is derived from an EMBL/GenBank/DDBJ whole genome shotgun (WGS) entry which is preliminary data.</text>
</comment>
<evidence type="ECO:0000256" key="9">
    <source>
        <dbReference type="ARBA" id="ARBA00023273"/>
    </source>
</evidence>
<evidence type="ECO:0000256" key="7">
    <source>
        <dbReference type="ARBA" id="ARBA00022782"/>
    </source>
</evidence>
<dbReference type="CDD" id="cd17069">
    <property type="entry name" value="DCX2"/>
    <property type="match status" value="1"/>
</dbReference>
<dbReference type="Proteomes" id="UP001230051">
    <property type="component" value="Unassembled WGS sequence"/>
</dbReference>
<dbReference type="GO" id="GO:0060041">
    <property type="term" value="P:retina development in camera-type eye"/>
    <property type="evidence" value="ECO:0007669"/>
    <property type="project" value="TreeGrafter"/>
</dbReference>
<keyword evidence="9" id="KW-0966">Cell projection</keyword>
<evidence type="ECO:0000256" key="6">
    <source>
        <dbReference type="ARBA" id="ARBA00022737"/>
    </source>
</evidence>
<proteinExistence type="predicted"/>
<dbReference type="GO" id="GO:0042461">
    <property type="term" value="P:photoreceptor cell development"/>
    <property type="evidence" value="ECO:0007669"/>
    <property type="project" value="TreeGrafter"/>
</dbReference>
<evidence type="ECO:0000259" key="11">
    <source>
        <dbReference type="PROSITE" id="PS50309"/>
    </source>
</evidence>
<dbReference type="GO" id="GO:0007417">
    <property type="term" value="P:central nervous system development"/>
    <property type="evidence" value="ECO:0007669"/>
    <property type="project" value="UniProtKB-ARBA"/>
</dbReference>
<dbReference type="Pfam" id="PF03607">
    <property type="entry name" value="DCX"/>
    <property type="match status" value="2"/>
</dbReference>
<name>A0AAD8G7D7_ACIOX</name>
<feature type="compositionally biased region" description="Low complexity" evidence="10">
    <location>
        <begin position="295"/>
        <end position="309"/>
    </location>
</feature>
<feature type="region of interest" description="Disordered" evidence="10">
    <location>
        <begin position="1"/>
        <end position="31"/>
    </location>
</feature>
<keyword evidence="4" id="KW-0963">Cytoplasm</keyword>
<feature type="region of interest" description="Disordered" evidence="10">
    <location>
        <begin position="271"/>
        <end position="375"/>
    </location>
</feature>
<dbReference type="CDD" id="cd16112">
    <property type="entry name" value="DCX1_DCX"/>
    <property type="match status" value="1"/>
</dbReference>
<feature type="domain" description="Doublecortin" evidence="11">
    <location>
        <begin position="181"/>
        <end position="264"/>
    </location>
</feature>
<evidence type="ECO:0000256" key="8">
    <source>
        <dbReference type="ARBA" id="ARBA00022902"/>
    </source>
</evidence>
<keyword evidence="13" id="KW-1185">Reference proteome</keyword>
<dbReference type="Gene3D" id="3.10.20.230">
    <property type="entry name" value="Doublecortin domain"/>
    <property type="match status" value="2"/>
</dbReference>
<keyword evidence="6" id="KW-0677">Repeat</keyword>
<gene>
    <name evidence="12" type="primary">DCX</name>
    <name evidence="12" type="ORF">AOXY_G12072</name>
</gene>
<feature type="compositionally biased region" description="Low complexity" evidence="10">
    <location>
        <begin position="275"/>
        <end position="286"/>
    </location>
</feature>
<evidence type="ECO:0000313" key="13">
    <source>
        <dbReference type="Proteomes" id="UP001230051"/>
    </source>
</evidence>
<dbReference type="SUPFAM" id="SSF89837">
    <property type="entry name" value="Doublecortin (DC)"/>
    <property type="match status" value="2"/>
</dbReference>
<dbReference type="PROSITE" id="PS50309">
    <property type="entry name" value="DC"/>
    <property type="match status" value="2"/>
</dbReference>
<feature type="domain" description="Doublecortin" evidence="11">
    <location>
        <begin position="53"/>
        <end position="139"/>
    </location>
</feature>
<dbReference type="GO" id="GO:0005930">
    <property type="term" value="C:axoneme"/>
    <property type="evidence" value="ECO:0007669"/>
    <property type="project" value="TreeGrafter"/>
</dbReference>
<dbReference type="SMART" id="SM00537">
    <property type="entry name" value="DCX"/>
    <property type="match status" value="2"/>
</dbReference>
<reference evidence="12" key="1">
    <citation type="submission" date="2022-02" db="EMBL/GenBank/DDBJ databases">
        <title>Atlantic sturgeon de novo genome assembly.</title>
        <authorList>
            <person name="Stock M."/>
            <person name="Klopp C."/>
            <person name="Guiguen Y."/>
            <person name="Cabau C."/>
            <person name="Parinello H."/>
            <person name="Santidrian Yebra-Pimentel E."/>
            <person name="Kuhl H."/>
            <person name="Dirks R.P."/>
            <person name="Guessner J."/>
            <person name="Wuertz S."/>
            <person name="Du K."/>
            <person name="Schartl M."/>
        </authorList>
    </citation>
    <scope>NUCLEOTIDE SEQUENCE</scope>
    <source>
        <strain evidence="12">STURGEONOMICS-FGT-2020</strain>
        <tissue evidence="12">Whole blood</tissue>
    </source>
</reference>
<organism evidence="12 13">
    <name type="scientific">Acipenser oxyrinchus oxyrinchus</name>
    <dbReference type="NCBI Taxonomy" id="40147"/>
    <lineage>
        <taxon>Eukaryota</taxon>
        <taxon>Metazoa</taxon>
        <taxon>Chordata</taxon>
        <taxon>Craniata</taxon>
        <taxon>Vertebrata</taxon>
        <taxon>Euteleostomi</taxon>
        <taxon>Actinopterygii</taxon>
        <taxon>Chondrostei</taxon>
        <taxon>Acipenseriformes</taxon>
        <taxon>Acipenseridae</taxon>
        <taxon>Acipenser</taxon>
    </lineage>
</organism>
<dbReference type="InterPro" id="IPR036572">
    <property type="entry name" value="Doublecortin_dom_sf"/>
</dbReference>
<evidence type="ECO:0000256" key="1">
    <source>
        <dbReference type="ARBA" id="ARBA00004316"/>
    </source>
</evidence>